<dbReference type="PROSITE" id="PS51078">
    <property type="entry name" value="ICLR_ED"/>
    <property type="match status" value="1"/>
</dbReference>
<name>A0A556AV13_9BURK</name>
<dbReference type="RefSeq" id="WP_143947654.1">
    <property type="nucleotide sequence ID" value="NZ_BAABMB010000002.1"/>
</dbReference>
<feature type="domain" description="HTH iclR-type" evidence="5">
    <location>
        <begin position="56"/>
        <end position="118"/>
    </location>
</feature>
<dbReference type="InterPro" id="IPR029016">
    <property type="entry name" value="GAF-like_dom_sf"/>
</dbReference>
<dbReference type="OrthoDB" id="8858707at2"/>
<dbReference type="PANTHER" id="PTHR30136">
    <property type="entry name" value="HELIX-TURN-HELIX TRANSCRIPTIONAL REGULATOR, ICLR FAMILY"/>
    <property type="match status" value="1"/>
</dbReference>
<dbReference type="PANTHER" id="PTHR30136:SF35">
    <property type="entry name" value="HTH-TYPE TRANSCRIPTIONAL REGULATOR RV1719"/>
    <property type="match status" value="1"/>
</dbReference>
<keyword evidence="8" id="KW-1185">Reference proteome</keyword>
<evidence type="ECO:0000259" key="5">
    <source>
        <dbReference type="PROSITE" id="PS51077"/>
    </source>
</evidence>
<dbReference type="Pfam" id="PF01614">
    <property type="entry name" value="IclR_C"/>
    <property type="match status" value="1"/>
</dbReference>
<dbReference type="AlphaFoldDB" id="A0A556AV13"/>
<dbReference type="InterPro" id="IPR005471">
    <property type="entry name" value="Tscrpt_reg_IclR_N"/>
</dbReference>
<evidence type="ECO:0000256" key="2">
    <source>
        <dbReference type="ARBA" id="ARBA00023125"/>
    </source>
</evidence>
<feature type="domain" description="IclR-ED" evidence="6">
    <location>
        <begin position="119"/>
        <end position="300"/>
    </location>
</feature>
<dbReference type="InterPro" id="IPR036390">
    <property type="entry name" value="WH_DNA-bd_sf"/>
</dbReference>
<dbReference type="Gene3D" id="1.10.10.10">
    <property type="entry name" value="Winged helix-like DNA-binding domain superfamily/Winged helix DNA-binding domain"/>
    <property type="match status" value="1"/>
</dbReference>
<organism evidence="7 8">
    <name type="scientific">Verticiella sediminum</name>
    <dbReference type="NCBI Taxonomy" id="1247510"/>
    <lineage>
        <taxon>Bacteria</taxon>
        <taxon>Pseudomonadati</taxon>
        <taxon>Pseudomonadota</taxon>
        <taxon>Betaproteobacteria</taxon>
        <taxon>Burkholderiales</taxon>
        <taxon>Alcaligenaceae</taxon>
        <taxon>Verticiella</taxon>
    </lineage>
</organism>
<dbReference type="Gene3D" id="3.30.450.40">
    <property type="match status" value="1"/>
</dbReference>
<keyword evidence="1" id="KW-0805">Transcription regulation</keyword>
<protein>
    <submittedName>
        <fullName evidence="7">IclR family transcriptional regulator</fullName>
    </submittedName>
</protein>
<dbReference type="GO" id="GO:0003700">
    <property type="term" value="F:DNA-binding transcription factor activity"/>
    <property type="evidence" value="ECO:0007669"/>
    <property type="project" value="TreeGrafter"/>
</dbReference>
<feature type="region of interest" description="Disordered" evidence="4">
    <location>
        <begin position="30"/>
        <end position="53"/>
    </location>
</feature>
<comment type="caution">
    <text evidence="7">The sequence shown here is derived from an EMBL/GenBank/DDBJ whole genome shotgun (WGS) entry which is preliminary data.</text>
</comment>
<dbReference type="SUPFAM" id="SSF46785">
    <property type="entry name" value="Winged helix' DNA-binding domain"/>
    <property type="match status" value="1"/>
</dbReference>
<gene>
    <name evidence="7" type="ORF">FOZ76_08160</name>
</gene>
<accession>A0A556AV13</accession>
<dbReference type="Proteomes" id="UP000318405">
    <property type="component" value="Unassembled WGS sequence"/>
</dbReference>
<dbReference type="EMBL" id="VLTJ01000013">
    <property type="protein sequence ID" value="TSH96793.1"/>
    <property type="molecule type" value="Genomic_DNA"/>
</dbReference>
<evidence type="ECO:0000259" key="6">
    <source>
        <dbReference type="PROSITE" id="PS51078"/>
    </source>
</evidence>
<reference evidence="7 8" key="1">
    <citation type="submission" date="2019-07" db="EMBL/GenBank/DDBJ databases">
        <title>Qingshengfaniella alkalisoli gen. nov., sp. nov., isolated from saline soil.</title>
        <authorList>
            <person name="Xu L."/>
            <person name="Huang X.-X."/>
            <person name="Sun J.-Q."/>
        </authorList>
    </citation>
    <scope>NUCLEOTIDE SEQUENCE [LARGE SCALE GENOMIC DNA]</scope>
    <source>
        <strain evidence="7 8">DSM 27279</strain>
    </source>
</reference>
<evidence type="ECO:0000256" key="1">
    <source>
        <dbReference type="ARBA" id="ARBA00023015"/>
    </source>
</evidence>
<dbReference type="GO" id="GO:0003677">
    <property type="term" value="F:DNA binding"/>
    <property type="evidence" value="ECO:0007669"/>
    <property type="project" value="UniProtKB-KW"/>
</dbReference>
<dbReference type="InterPro" id="IPR036388">
    <property type="entry name" value="WH-like_DNA-bd_sf"/>
</dbReference>
<dbReference type="InterPro" id="IPR014757">
    <property type="entry name" value="Tscrpt_reg_IclR_C"/>
</dbReference>
<keyword evidence="2" id="KW-0238">DNA-binding</keyword>
<dbReference type="PROSITE" id="PS51077">
    <property type="entry name" value="HTH_ICLR"/>
    <property type="match status" value="1"/>
</dbReference>
<sequence length="300" mass="33392">MMGDRAVRSVHAAQISYMWQAIESAGIKAQQPNDTASNVGSEMKSPQTMTERTTGVKSAVRVLDVLEFFARTKEPATLARLCSELDMPKSSGHALMETLRQQGYLYWLGKHHGYYPTRRWRDQGEAISRHDPILSMVSELLHGISRQTDETAILAKREENHVLYLEVVEPERTLRFSAYAGQIKPMHSAASGRALLALIDSDERSKVLQQLKLVAFSDRTVTDINRLKQMISDGEATGYHVAIGEYQSDTTAIAVGFRFGTECYALLVGGPTHRLEGHIEEIGRMLVMRAAELGGSADER</sequence>
<dbReference type="InterPro" id="IPR050707">
    <property type="entry name" value="HTH_MetabolicPath_Reg"/>
</dbReference>
<dbReference type="GO" id="GO:0045892">
    <property type="term" value="P:negative regulation of DNA-templated transcription"/>
    <property type="evidence" value="ECO:0007669"/>
    <property type="project" value="TreeGrafter"/>
</dbReference>
<dbReference type="SUPFAM" id="SSF55781">
    <property type="entry name" value="GAF domain-like"/>
    <property type="match status" value="1"/>
</dbReference>
<evidence type="ECO:0000256" key="4">
    <source>
        <dbReference type="SAM" id="MobiDB-lite"/>
    </source>
</evidence>
<keyword evidence="3" id="KW-0804">Transcription</keyword>
<evidence type="ECO:0000256" key="3">
    <source>
        <dbReference type="ARBA" id="ARBA00023163"/>
    </source>
</evidence>
<evidence type="ECO:0000313" key="7">
    <source>
        <dbReference type="EMBL" id="TSH96793.1"/>
    </source>
</evidence>
<evidence type="ECO:0000313" key="8">
    <source>
        <dbReference type="Proteomes" id="UP000318405"/>
    </source>
</evidence>
<dbReference type="SMART" id="SM00346">
    <property type="entry name" value="HTH_ICLR"/>
    <property type="match status" value="1"/>
</dbReference>
<dbReference type="Pfam" id="PF09339">
    <property type="entry name" value="HTH_IclR"/>
    <property type="match status" value="1"/>
</dbReference>
<proteinExistence type="predicted"/>